<proteinExistence type="predicted"/>
<accession>A0AAV2TI28</accession>
<feature type="compositionally biased region" description="Low complexity" evidence="1">
    <location>
        <begin position="447"/>
        <end position="459"/>
    </location>
</feature>
<evidence type="ECO:0000313" key="3">
    <source>
        <dbReference type="Proteomes" id="UP001497525"/>
    </source>
</evidence>
<sequence>MGKAYSKSTFSEPVNLAGSDGTYSLKNNNGKSLRVDADAYAPVTRQTDSTSRIFRFSLGDLSRRFRRNGQFRESRKSQSKSPIVVRDRSFEAIKNLKSESSRSWSSPKNRHVAPLAVCESDGSTPTSEHSDHKSGSLITPTEKAKYPEYQKTPRLGTSPTPNYSNSSVNTGKGWTSASSRIPPVSSPIAEPTIYSTLPSIDSGVVDSPPTSREVDSQDFNSSCSGGLTGHSTPILSASYTRYSLPRVTRIRTTPYDRNNRLTSLSYCAGGPTMTAPDSVPAPVSGVLSVQPLPSKTTSIKESTEPLQDDCLHDKKNHSPYSNRSIQNSTPSPSITNRRSVADSRISESSSGFQDNLARLSSDFSLSSAYSLNSDDLMLDTDPHFSASPDYETKTRRERFFGGGHRDFTTFSKLESVTEISHDDLTKFKSSQEGADEPSPTEAPPNDGTVTTTVPSSPGSNPIPYDSSTYPKRSSALPLRRGNTTTSINSPARLSLSGLRRLRSIPGRFRFSLTYGPHGDAVSPDSDEAHSGERAFVMSASEHLQILQEIIGVKLTLLKVKRLLTEDQWHLPVFYEQLSLSEDLKDARLNMPLPREWLTARSASVAAPALHHRVRTMSEPMGEYEEGLQKTIAQDATPTITPKGDLPTPSTMSTPTSESSALAKLVENLCRLESANSLLRVRSTR</sequence>
<dbReference type="EMBL" id="CAXLJL010000279">
    <property type="protein sequence ID" value="CAL5135976.1"/>
    <property type="molecule type" value="Genomic_DNA"/>
</dbReference>
<feature type="compositionally biased region" description="Low complexity" evidence="1">
    <location>
        <begin position="646"/>
        <end position="656"/>
    </location>
</feature>
<name>A0AAV2TI28_CALDB</name>
<protein>
    <submittedName>
        <fullName evidence="2">Uncharacterized protein</fullName>
    </submittedName>
</protein>
<evidence type="ECO:0000256" key="1">
    <source>
        <dbReference type="SAM" id="MobiDB-lite"/>
    </source>
</evidence>
<gene>
    <name evidence="2" type="ORF">CDAUBV1_LOCUS10080</name>
</gene>
<feature type="compositionally biased region" description="Polar residues" evidence="1">
    <location>
        <begin position="291"/>
        <end position="300"/>
    </location>
</feature>
<feature type="compositionally biased region" description="Polar residues" evidence="1">
    <location>
        <begin position="318"/>
        <end position="338"/>
    </location>
</feature>
<feature type="region of interest" description="Disordered" evidence="1">
    <location>
        <begin position="428"/>
        <end position="490"/>
    </location>
</feature>
<feature type="region of interest" description="Disordered" evidence="1">
    <location>
        <begin position="635"/>
        <end position="656"/>
    </location>
</feature>
<feature type="compositionally biased region" description="Polar residues" evidence="1">
    <location>
        <begin position="1"/>
        <end position="12"/>
    </location>
</feature>
<feature type="compositionally biased region" description="Polar residues" evidence="1">
    <location>
        <begin position="481"/>
        <end position="490"/>
    </location>
</feature>
<feature type="compositionally biased region" description="Basic and acidic residues" evidence="1">
    <location>
        <begin position="85"/>
        <end position="100"/>
    </location>
</feature>
<feature type="compositionally biased region" description="Polar residues" evidence="1">
    <location>
        <begin position="155"/>
        <end position="179"/>
    </location>
</feature>
<reference evidence="2" key="1">
    <citation type="submission" date="2024-06" db="EMBL/GenBank/DDBJ databases">
        <authorList>
            <person name="Liu X."/>
            <person name="Lenzi L."/>
            <person name="Haldenby T S."/>
            <person name="Uol C."/>
        </authorList>
    </citation>
    <scope>NUCLEOTIDE SEQUENCE</scope>
</reference>
<feature type="region of interest" description="Disordered" evidence="1">
    <location>
        <begin position="284"/>
        <end position="352"/>
    </location>
</feature>
<feature type="compositionally biased region" description="Polar residues" evidence="1">
    <location>
        <begin position="21"/>
        <end position="30"/>
    </location>
</feature>
<feature type="region of interest" description="Disordered" evidence="1">
    <location>
        <begin position="66"/>
        <end position="183"/>
    </location>
</feature>
<dbReference type="Proteomes" id="UP001497525">
    <property type="component" value="Unassembled WGS sequence"/>
</dbReference>
<feature type="region of interest" description="Disordered" evidence="1">
    <location>
        <begin position="1"/>
        <end position="30"/>
    </location>
</feature>
<comment type="caution">
    <text evidence="2">The sequence shown here is derived from an EMBL/GenBank/DDBJ whole genome shotgun (WGS) entry which is preliminary data.</text>
</comment>
<dbReference type="AlphaFoldDB" id="A0AAV2TI28"/>
<organism evidence="2 3">
    <name type="scientific">Calicophoron daubneyi</name>
    <name type="common">Rumen fluke</name>
    <name type="synonym">Paramphistomum daubneyi</name>
    <dbReference type="NCBI Taxonomy" id="300641"/>
    <lineage>
        <taxon>Eukaryota</taxon>
        <taxon>Metazoa</taxon>
        <taxon>Spiralia</taxon>
        <taxon>Lophotrochozoa</taxon>
        <taxon>Platyhelminthes</taxon>
        <taxon>Trematoda</taxon>
        <taxon>Digenea</taxon>
        <taxon>Plagiorchiida</taxon>
        <taxon>Pronocephalata</taxon>
        <taxon>Paramphistomoidea</taxon>
        <taxon>Paramphistomidae</taxon>
        <taxon>Calicophoron</taxon>
    </lineage>
</organism>
<feature type="region of interest" description="Disordered" evidence="1">
    <location>
        <begin position="199"/>
        <end position="225"/>
    </location>
</feature>
<evidence type="ECO:0000313" key="2">
    <source>
        <dbReference type="EMBL" id="CAL5135976.1"/>
    </source>
</evidence>